<feature type="transmembrane region" description="Helical" evidence="6">
    <location>
        <begin position="182"/>
        <end position="201"/>
    </location>
</feature>
<evidence type="ECO:0000256" key="4">
    <source>
        <dbReference type="ARBA" id="ARBA00022989"/>
    </source>
</evidence>
<keyword evidence="3 6" id="KW-0812">Transmembrane</keyword>
<evidence type="ECO:0000313" key="8">
    <source>
        <dbReference type="Proteomes" id="UP001059617"/>
    </source>
</evidence>
<reference evidence="7" key="1">
    <citation type="submission" date="2021-04" db="EMBL/GenBank/DDBJ databases">
        <authorList>
            <person name="Hartkoorn R.C."/>
            <person name="Beaudoing E."/>
            <person name="Hot D."/>
        </authorList>
    </citation>
    <scope>NUCLEOTIDE SEQUENCE</scope>
    <source>
        <strain evidence="7">NRRL B-16292</strain>
    </source>
</reference>
<feature type="transmembrane region" description="Helical" evidence="6">
    <location>
        <begin position="304"/>
        <end position="322"/>
    </location>
</feature>
<keyword evidence="2" id="KW-1003">Cell membrane</keyword>
<sequence>MIPTVCAPPARSAAAMTAVPLRLRWYPYAGKGVLAAAMAGGIALPWIADAYTVSLAATAVVLAVLAMSTQLLVGVAGLPSFGQAAYFGVGAYTTALLARAGITDGPVQLLAATLAGAVAAAVTAPLVLRTRGTALLMTTFAVQSLTATAASQWTALTGGDDGLHTPPVSLPVAGALTRAAAVYWWVLGCLLLAGAVTALVLRSRLGLVLRGCAGHEPRLAALGHPVQAELAAGYTVAGALAGAAGAMLVAVNRYISPADMGFDVAAVTFLAAAIGAGTMTGAVAGAAAVVAARDLFGGMTGGHGHALLGALFLTVAYARPAVRSVVARRRDRAGGDGIPAIPAAVDGDVAAEGRS</sequence>
<dbReference type="InterPro" id="IPR001851">
    <property type="entry name" value="ABC_transp_permease"/>
</dbReference>
<proteinExistence type="predicted"/>
<organism evidence="7 8">
    <name type="scientific">Dactylosporangium fulvum</name>
    <dbReference type="NCBI Taxonomy" id="53359"/>
    <lineage>
        <taxon>Bacteria</taxon>
        <taxon>Bacillati</taxon>
        <taxon>Actinomycetota</taxon>
        <taxon>Actinomycetes</taxon>
        <taxon>Micromonosporales</taxon>
        <taxon>Micromonosporaceae</taxon>
        <taxon>Dactylosporangium</taxon>
    </lineage>
</organism>
<name>A0ABY5VZH4_9ACTN</name>
<reference evidence="7" key="2">
    <citation type="submission" date="2022-09" db="EMBL/GenBank/DDBJ databases">
        <title>Biosynthetic gene clusters of Dactylosporangioum fulvum.</title>
        <authorList>
            <person name="Caradec T."/>
        </authorList>
    </citation>
    <scope>NUCLEOTIDE SEQUENCE</scope>
    <source>
        <strain evidence="7">NRRL B-16292</strain>
    </source>
</reference>
<evidence type="ECO:0000256" key="1">
    <source>
        <dbReference type="ARBA" id="ARBA00004651"/>
    </source>
</evidence>
<protein>
    <submittedName>
        <fullName evidence="7">Branched-chain amino acid ABC transporter permease</fullName>
    </submittedName>
</protein>
<accession>A0ABY5VZH4</accession>
<feature type="transmembrane region" description="Helical" evidence="6">
    <location>
        <begin position="108"/>
        <end position="128"/>
    </location>
</feature>
<dbReference type="InterPro" id="IPR043428">
    <property type="entry name" value="LivM-like"/>
</dbReference>
<gene>
    <name evidence="7" type="ORF">Dfulv_46465</name>
</gene>
<dbReference type="Pfam" id="PF02653">
    <property type="entry name" value="BPD_transp_2"/>
    <property type="match status" value="1"/>
</dbReference>
<dbReference type="PANTHER" id="PTHR30482">
    <property type="entry name" value="HIGH-AFFINITY BRANCHED-CHAIN AMINO ACID TRANSPORT SYSTEM PERMEASE"/>
    <property type="match status" value="1"/>
</dbReference>
<dbReference type="RefSeq" id="WP_259860186.1">
    <property type="nucleotide sequence ID" value="NZ_CP073720.1"/>
</dbReference>
<dbReference type="EMBL" id="CP073720">
    <property type="protein sequence ID" value="UWP82414.1"/>
    <property type="molecule type" value="Genomic_DNA"/>
</dbReference>
<comment type="subcellular location">
    <subcellularLocation>
        <location evidence="1">Cell membrane</location>
        <topology evidence="1">Multi-pass membrane protein</topology>
    </subcellularLocation>
</comment>
<keyword evidence="4 6" id="KW-1133">Transmembrane helix</keyword>
<dbReference type="Proteomes" id="UP001059617">
    <property type="component" value="Chromosome"/>
</dbReference>
<keyword evidence="5 6" id="KW-0472">Membrane</keyword>
<evidence type="ECO:0000256" key="6">
    <source>
        <dbReference type="SAM" id="Phobius"/>
    </source>
</evidence>
<feature type="transmembrane region" description="Helical" evidence="6">
    <location>
        <begin position="264"/>
        <end position="292"/>
    </location>
</feature>
<feature type="transmembrane region" description="Helical" evidence="6">
    <location>
        <begin position="231"/>
        <end position="252"/>
    </location>
</feature>
<evidence type="ECO:0000256" key="3">
    <source>
        <dbReference type="ARBA" id="ARBA00022692"/>
    </source>
</evidence>
<keyword evidence="8" id="KW-1185">Reference proteome</keyword>
<evidence type="ECO:0000256" key="2">
    <source>
        <dbReference type="ARBA" id="ARBA00022475"/>
    </source>
</evidence>
<evidence type="ECO:0000313" key="7">
    <source>
        <dbReference type="EMBL" id="UWP82414.1"/>
    </source>
</evidence>
<dbReference type="CDD" id="cd06581">
    <property type="entry name" value="TM_PBP1_LivM_like"/>
    <property type="match status" value="1"/>
</dbReference>
<evidence type="ECO:0000256" key="5">
    <source>
        <dbReference type="ARBA" id="ARBA00023136"/>
    </source>
</evidence>
<dbReference type="PANTHER" id="PTHR30482:SF17">
    <property type="entry name" value="ABC TRANSPORTER ATP-BINDING PROTEIN"/>
    <property type="match status" value="1"/>
</dbReference>